<gene>
    <name evidence="1" type="ORF">DPMN_177876</name>
</gene>
<comment type="caution">
    <text evidence="1">The sequence shown here is derived from an EMBL/GenBank/DDBJ whole genome shotgun (WGS) entry which is preliminary data.</text>
</comment>
<dbReference type="AlphaFoldDB" id="A0A9D4II67"/>
<protein>
    <submittedName>
        <fullName evidence="1">Uncharacterized protein</fullName>
    </submittedName>
</protein>
<sequence length="70" mass="8046">MHFKASAFMEPYSQLVHGTKLNNYTVPALMYGTPLSEYGFPNCNVRGYDCIQFYNVWKYVRVALEVAVCV</sequence>
<keyword evidence="2" id="KW-1185">Reference proteome</keyword>
<dbReference type="EMBL" id="JAIWYP010000009">
    <property type="protein sequence ID" value="KAH3776451.1"/>
    <property type="molecule type" value="Genomic_DNA"/>
</dbReference>
<dbReference type="Proteomes" id="UP000828390">
    <property type="component" value="Unassembled WGS sequence"/>
</dbReference>
<name>A0A9D4II67_DREPO</name>
<evidence type="ECO:0000313" key="2">
    <source>
        <dbReference type="Proteomes" id="UP000828390"/>
    </source>
</evidence>
<evidence type="ECO:0000313" key="1">
    <source>
        <dbReference type="EMBL" id="KAH3776451.1"/>
    </source>
</evidence>
<organism evidence="1 2">
    <name type="scientific">Dreissena polymorpha</name>
    <name type="common">Zebra mussel</name>
    <name type="synonym">Mytilus polymorpha</name>
    <dbReference type="NCBI Taxonomy" id="45954"/>
    <lineage>
        <taxon>Eukaryota</taxon>
        <taxon>Metazoa</taxon>
        <taxon>Spiralia</taxon>
        <taxon>Lophotrochozoa</taxon>
        <taxon>Mollusca</taxon>
        <taxon>Bivalvia</taxon>
        <taxon>Autobranchia</taxon>
        <taxon>Heteroconchia</taxon>
        <taxon>Euheterodonta</taxon>
        <taxon>Imparidentia</taxon>
        <taxon>Neoheterodontei</taxon>
        <taxon>Myida</taxon>
        <taxon>Dreissenoidea</taxon>
        <taxon>Dreissenidae</taxon>
        <taxon>Dreissena</taxon>
    </lineage>
</organism>
<reference evidence="1" key="1">
    <citation type="journal article" date="2019" name="bioRxiv">
        <title>The Genome of the Zebra Mussel, Dreissena polymorpha: A Resource for Invasive Species Research.</title>
        <authorList>
            <person name="McCartney M.A."/>
            <person name="Auch B."/>
            <person name="Kono T."/>
            <person name="Mallez S."/>
            <person name="Zhang Y."/>
            <person name="Obille A."/>
            <person name="Becker A."/>
            <person name="Abrahante J.E."/>
            <person name="Garbe J."/>
            <person name="Badalamenti J.P."/>
            <person name="Herman A."/>
            <person name="Mangelson H."/>
            <person name="Liachko I."/>
            <person name="Sullivan S."/>
            <person name="Sone E.D."/>
            <person name="Koren S."/>
            <person name="Silverstein K.A.T."/>
            <person name="Beckman K.B."/>
            <person name="Gohl D.M."/>
        </authorList>
    </citation>
    <scope>NUCLEOTIDE SEQUENCE</scope>
    <source>
        <strain evidence="1">Duluth1</strain>
        <tissue evidence="1">Whole animal</tissue>
    </source>
</reference>
<accession>A0A9D4II67</accession>
<reference evidence="1" key="2">
    <citation type="submission" date="2020-11" db="EMBL/GenBank/DDBJ databases">
        <authorList>
            <person name="McCartney M.A."/>
            <person name="Auch B."/>
            <person name="Kono T."/>
            <person name="Mallez S."/>
            <person name="Becker A."/>
            <person name="Gohl D.M."/>
            <person name="Silverstein K.A.T."/>
            <person name="Koren S."/>
            <person name="Bechman K.B."/>
            <person name="Herman A."/>
            <person name="Abrahante J.E."/>
            <person name="Garbe J."/>
        </authorList>
    </citation>
    <scope>NUCLEOTIDE SEQUENCE</scope>
    <source>
        <strain evidence="1">Duluth1</strain>
        <tissue evidence="1">Whole animal</tissue>
    </source>
</reference>
<proteinExistence type="predicted"/>